<keyword evidence="3" id="KW-1185">Reference proteome</keyword>
<comment type="caution">
    <text evidence="2">The sequence shown here is derived from an EMBL/GenBank/DDBJ whole genome shotgun (WGS) entry which is preliminary data.</text>
</comment>
<evidence type="ECO:0008006" key="4">
    <source>
        <dbReference type="Google" id="ProtNLM"/>
    </source>
</evidence>
<sequence length="177" mass="20307">MKHYLFALLTAICLIGNIQTAHAQANDELVGDWVGTYNNVRYDPNSDEMKSTIDKMWIRINKIDTAYTVRIKSQTPGADMDYWPECKNVSQQGNSLHFTMDRGYNFGWDGTDKKNGQRINSSKCVIHASVLINKNTLNYKFYLILTYYGDSGKIGEERMPIKGYFGEGDMLYKDDGW</sequence>
<reference evidence="2 3" key="1">
    <citation type="submission" date="2020-05" db="EMBL/GenBank/DDBJ databases">
        <title>Distinct polysaccharide utilization as determinants for interspecies competition between intestinal Prevotella spp.</title>
        <authorList>
            <person name="Galvez E.J.C."/>
            <person name="Iljazovic A."/>
            <person name="Strowig T."/>
        </authorList>
    </citation>
    <scope>NUCLEOTIDE SEQUENCE [LARGE SCALE GENOMIC DNA]</scope>
    <source>
        <strain evidence="2 3">PCHR</strain>
    </source>
</reference>
<feature type="signal peptide" evidence="1">
    <location>
        <begin position="1"/>
        <end position="23"/>
    </location>
</feature>
<evidence type="ECO:0000313" key="3">
    <source>
        <dbReference type="Proteomes" id="UP000820977"/>
    </source>
</evidence>
<gene>
    <name evidence="2" type="ORF">HPS54_03985</name>
</gene>
<protein>
    <recommendedName>
        <fullName evidence="4">DUF4488 domain-containing protein</fullName>
    </recommendedName>
</protein>
<evidence type="ECO:0000313" key="2">
    <source>
        <dbReference type="EMBL" id="NPE24684.1"/>
    </source>
</evidence>
<dbReference type="Proteomes" id="UP000820977">
    <property type="component" value="Unassembled WGS sequence"/>
</dbReference>
<organism evidence="2 3">
    <name type="scientific">Xylanibacter caecicola</name>
    <dbReference type="NCBI Taxonomy" id="2736294"/>
    <lineage>
        <taxon>Bacteria</taxon>
        <taxon>Pseudomonadati</taxon>
        <taxon>Bacteroidota</taxon>
        <taxon>Bacteroidia</taxon>
        <taxon>Bacteroidales</taxon>
        <taxon>Prevotellaceae</taxon>
        <taxon>Xylanibacter</taxon>
    </lineage>
</organism>
<proteinExistence type="predicted"/>
<feature type="chain" id="PRO_5047386741" description="DUF4488 domain-containing protein" evidence="1">
    <location>
        <begin position="24"/>
        <end position="177"/>
    </location>
</feature>
<dbReference type="RefSeq" id="WP_172344179.1">
    <property type="nucleotide sequence ID" value="NZ_CASYYZ010000118.1"/>
</dbReference>
<keyword evidence="1" id="KW-0732">Signal</keyword>
<evidence type="ECO:0000256" key="1">
    <source>
        <dbReference type="SAM" id="SignalP"/>
    </source>
</evidence>
<accession>A0ABX2AZJ5</accession>
<dbReference type="EMBL" id="JABKKJ010000004">
    <property type="protein sequence ID" value="NPE24684.1"/>
    <property type="molecule type" value="Genomic_DNA"/>
</dbReference>
<name>A0ABX2AZJ5_9BACT</name>